<keyword evidence="2" id="KW-1185">Reference proteome</keyword>
<organism evidence="1 2">
    <name type="scientific">Diploptera punctata</name>
    <name type="common">Pacific beetle cockroach</name>
    <dbReference type="NCBI Taxonomy" id="6984"/>
    <lineage>
        <taxon>Eukaryota</taxon>
        <taxon>Metazoa</taxon>
        <taxon>Ecdysozoa</taxon>
        <taxon>Arthropoda</taxon>
        <taxon>Hexapoda</taxon>
        <taxon>Insecta</taxon>
        <taxon>Pterygota</taxon>
        <taxon>Neoptera</taxon>
        <taxon>Polyneoptera</taxon>
        <taxon>Dictyoptera</taxon>
        <taxon>Blattodea</taxon>
        <taxon>Blaberoidea</taxon>
        <taxon>Blaberidae</taxon>
        <taxon>Diplopterinae</taxon>
        <taxon>Diploptera</taxon>
    </lineage>
</organism>
<dbReference type="Proteomes" id="UP001233999">
    <property type="component" value="Unassembled WGS sequence"/>
</dbReference>
<accession>A0AAD8EIF6</accession>
<evidence type="ECO:0000313" key="1">
    <source>
        <dbReference type="EMBL" id="KAJ9591356.1"/>
    </source>
</evidence>
<feature type="non-terminal residue" evidence="1">
    <location>
        <position position="69"/>
    </location>
</feature>
<dbReference type="EMBL" id="JASPKZ010003872">
    <property type="protein sequence ID" value="KAJ9591356.1"/>
    <property type="molecule type" value="Genomic_DNA"/>
</dbReference>
<protein>
    <submittedName>
        <fullName evidence="1">Uncharacterized protein</fullName>
    </submittedName>
</protein>
<proteinExistence type="predicted"/>
<reference evidence="1" key="1">
    <citation type="journal article" date="2023" name="IScience">
        <title>Live-bearing cockroach genome reveals convergent evolutionary mechanisms linked to viviparity in insects and beyond.</title>
        <authorList>
            <person name="Fouks B."/>
            <person name="Harrison M.C."/>
            <person name="Mikhailova A.A."/>
            <person name="Marchal E."/>
            <person name="English S."/>
            <person name="Carruthers M."/>
            <person name="Jennings E.C."/>
            <person name="Chiamaka E.L."/>
            <person name="Frigard R.A."/>
            <person name="Pippel M."/>
            <person name="Attardo G.M."/>
            <person name="Benoit J.B."/>
            <person name="Bornberg-Bauer E."/>
            <person name="Tobe S.S."/>
        </authorList>
    </citation>
    <scope>NUCLEOTIDE SEQUENCE</scope>
    <source>
        <strain evidence="1">Stay&amp;Tobe</strain>
    </source>
</reference>
<dbReference type="AlphaFoldDB" id="A0AAD8EIF6"/>
<reference evidence="1" key="2">
    <citation type="submission" date="2023-05" db="EMBL/GenBank/DDBJ databases">
        <authorList>
            <person name="Fouks B."/>
        </authorList>
    </citation>
    <scope>NUCLEOTIDE SEQUENCE</scope>
    <source>
        <strain evidence="1">Stay&amp;Tobe</strain>
        <tissue evidence="1">Testes</tissue>
    </source>
</reference>
<evidence type="ECO:0000313" key="2">
    <source>
        <dbReference type="Proteomes" id="UP001233999"/>
    </source>
</evidence>
<comment type="caution">
    <text evidence="1">The sequence shown here is derived from an EMBL/GenBank/DDBJ whole genome shotgun (WGS) entry which is preliminary data.</text>
</comment>
<sequence length="69" mass="8008">RRRPLCHYRSGPHFDKVYRSDIAYILNTFKDTRCKQNGNTAVETEPNNIADITLLSRCFRYTNNGNIGT</sequence>
<gene>
    <name evidence="1" type="ORF">L9F63_002114</name>
</gene>
<name>A0AAD8EIF6_DIPPU</name>
<feature type="non-terminal residue" evidence="1">
    <location>
        <position position="1"/>
    </location>
</feature>